<proteinExistence type="predicted"/>
<reference evidence="2" key="1">
    <citation type="journal article" date="2020" name="Stud. Mycol.">
        <title>101 Dothideomycetes genomes: a test case for predicting lifestyles and emergence of pathogens.</title>
        <authorList>
            <person name="Haridas S."/>
            <person name="Albert R."/>
            <person name="Binder M."/>
            <person name="Bloem J."/>
            <person name="Labutti K."/>
            <person name="Salamov A."/>
            <person name="Andreopoulos B."/>
            <person name="Baker S."/>
            <person name="Barry K."/>
            <person name="Bills G."/>
            <person name="Bluhm B."/>
            <person name="Cannon C."/>
            <person name="Castanera R."/>
            <person name="Culley D."/>
            <person name="Daum C."/>
            <person name="Ezra D."/>
            <person name="Gonzalez J."/>
            <person name="Henrissat B."/>
            <person name="Kuo A."/>
            <person name="Liang C."/>
            <person name="Lipzen A."/>
            <person name="Lutzoni F."/>
            <person name="Magnuson J."/>
            <person name="Mondo S."/>
            <person name="Nolan M."/>
            <person name="Ohm R."/>
            <person name="Pangilinan J."/>
            <person name="Park H.-J."/>
            <person name="Ramirez L."/>
            <person name="Alfaro M."/>
            <person name="Sun H."/>
            <person name="Tritt A."/>
            <person name="Yoshinaga Y."/>
            <person name="Zwiers L.-H."/>
            <person name="Turgeon B."/>
            <person name="Goodwin S."/>
            <person name="Spatafora J."/>
            <person name="Crous P."/>
            <person name="Grigoriev I."/>
        </authorList>
    </citation>
    <scope>NUCLEOTIDE SEQUENCE</scope>
    <source>
        <strain evidence="2">CBS 269.34</strain>
    </source>
</reference>
<gene>
    <name evidence="2" type="ORF">BU16DRAFT_577997</name>
</gene>
<feature type="compositionally biased region" description="Low complexity" evidence="1">
    <location>
        <begin position="183"/>
        <end position="192"/>
    </location>
</feature>
<evidence type="ECO:0000313" key="2">
    <source>
        <dbReference type="EMBL" id="KAF2499953.1"/>
    </source>
</evidence>
<dbReference type="Pfam" id="PF11595">
    <property type="entry name" value="DUF3245"/>
    <property type="match status" value="1"/>
</dbReference>
<evidence type="ECO:0000313" key="3">
    <source>
        <dbReference type="Proteomes" id="UP000799750"/>
    </source>
</evidence>
<name>A0A6A6R885_9PEZI</name>
<feature type="compositionally biased region" description="Basic and acidic residues" evidence="1">
    <location>
        <begin position="161"/>
        <end position="170"/>
    </location>
</feature>
<organism evidence="2 3">
    <name type="scientific">Lophium mytilinum</name>
    <dbReference type="NCBI Taxonomy" id="390894"/>
    <lineage>
        <taxon>Eukaryota</taxon>
        <taxon>Fungi</taxon>
        <taxon>Dikarya</taxon>
        <taxon>Ascomycota</taxon>
        <taxon>Pezizomycotina</taxon>
        <taxon>Dothideomycetes</taxon>
        <taxon>Pleosporomycetidae</taxon>
        <taxon>Mytilinidiales</taxon>
        <taxon>Mytilinidiaceae</taxon>
        <taxon>Lophium</taxon>
    </lineage>
</organism>
<feature type="compositionally biased region" description="Basic residues" evidence="1">
    <location>
        <begin position="98"/>
        <end position="108"/>
    </location>
</feature>
<sequence>MPAVPSEADVVYNRMAVVHAKHQKLIASWLPPKTPEELANAKSEEELEREEKAIFAPVPEVLGVGAPIPKDVADGSFKRKNLSSNDKLLTQLLGNKAAKAHLKSKQTSKHAVPTQKPASKPVKGPSRQDDSEDEEEGRSSMFKSKRHKSSKISPEDDTDHDADSRKKDFVKSSNPDQPIKLPSSHSSTTTSTSKKRTRDADHDGSSDSSEETRKGTGTKKRSPPKREGKQDKKHTNYLDEVLSERKKKKKKKNKDLET</sequence>
<dbReference type="AlphaFoldDB" id="A0A6A6R885"/>
<keyword evidence="3" id="KW-1185">Reference proteome</keyword>
<dbReference type="InterPro" id="IPR021641">
    <property type="entry name" value="DUF3245"/>
</dbReference>
<feature type="compositionally biased region" description="Basic and acidic residues" evidence="1">
    <location>
        <begin position="198"/>
        <end position="214"/>
    </location>
</feature>
<dbReference type="EMBL" id="MU004183">
    <property type="protein sequence ID" value="KAF2499953.1"/>
    <property type="molecule type" value="Genomic_DNA"/>
</dbReference>
<dbReference type="Proteomes" id="UP000799750">
    <property type="component" value="Unassembled WGS sequence"/>
</dbReference>
<feature type="compositionally biased region" description="Basic and acidic residues" evidence="1">
    <location>
        <begin position="224"/>
        <end position="237"/>
    </location>
</feature>
<accession>A0A6A6R885</accession>
<evidence type="ECO:0000256" key="1">
    <source>
        <dbReference type="SAM" id="MobiDB-lite"/>
    </source>
</evidence>
<protein>
    <submittedName>
        <fullName evidence="2">Uncharacterized protein</fullName>
    </submittedName>
</protein>
<feature type="compositionally biased region" description="Basic residues" evidence="1">
    <location>
        <begin position="245"/>
        <end position="258"/>
    </location>
</feature>
<feature type="region of interest" description="Disordered" evidence="1">
    <location>
        <begin position="94"/>
        <end position="258"/>
    </location>
</feature>
<dbReference type="OrthoDB" id="3438340at2759"/>